<organism evidence="1 2">
    <name type="scientific">Stereocaulon virgatum</name>
    <dbReference type="NCBI Taxonomy" id="373712"/>
    <lineage>
        <taxon>Eukaryota</taxon>
        <taxon>Fungi</taxon>
        <taxon>Dikarya</taxon>
        <taxon>Ascomycota</taxon>
        <taxon>Pezizomycotina</taxon>
        <taxon>Lecanoromycetes</taxon>
        <taxon>OSLEUM clade</taxon>
        <taxon>Lecanoromycetidae</taxon>
        <taxon>Lecanorales</taxon>
        <taxon>Lecanorineae</taxon>
        <taxon>Stereocaulaceae</taxon>
        <taxon>Stereocaulon</taxon>
    </lineage>
</organism>
<proteinExistence type="predicted"/>
<name>A0ABR4AKX8_9LECA</name>
<dbReference type="Proteomes" id="UP001590950">
    <property type="component" value="Unassembled WGS sequence"/>
</dbReference>
<reference evidence="1 2" key="1">
    <citation type="submission" date="2024-09" db="EMBL/GenBank/DDBJ databases">
        <title>Rethinking Asexuality: The Enigmatic Case of Functional Sexual Genes in Lepraria (Stereocaulaceae).</title>
        <authorList>
            <person name="Doellman M."/>
            <person name="Sun Y."/>
            <person name="Barcenas-Pena A."/>
            <person name="Lumbsch H.T."/>
            <person name="Grewe F."/>
        </authorList>
    </citation>
    <scope>NUCLEOTIDE SEQUENCE [LARGE SCALE GENOMIC DNA]</scope>
    <source>
        <strain evidence="1 2">Mercado 3170</strain>
    </source>
</reference>
<protein>
    <recommendedName>
        <fullName evidence="3">SprT-like domain-containing protein</fullName>
    </recommendedName>
</protein>
<evidence type="ECO:0008006" key="3">
    <source>
        <dbReference type="Google" id="ProtNLM"/>
    </source>
</evidence>
<evidence type="ECO:0000313" key="1">
    <source>
        <dbReference type="EMBL" id="KAL2046151.1"/>
    </source>
</evidence>
<keyword evidence="2" id="KW-1185">Reference proteome</keyword>
<evidence type="ECO:0000313" key="2">
    <source>
        <dbReference type="Proteomes" id="UP001590950"/>
    </source>
</evidence>
<sequence>MDYGQQWYEAALRPFCAHQGTPYPCTQTEIDFHYWSTFPRPNTCPPMSAIEGTQEMMWQNDERRSRSPAEKISLFHLINAVLSTRCGYGYGPDFTIKAFKDLDTVFFGGRLHGNVCVMWADQSTCQKYHIASTFWGVCQRPRQHEPRQVRILLNADSIFRQKLSDAERSPLERMFNVLLHEMCHAYEFVRCPIDQACQGKTMHDEHFGTKITVVDRQARRLLGLFAIEDGDPYVQHHFFPTEDDWEYKHENKRRDIDDHQRTNRKRRRIYSDDARRTWLRGHGQGRPLDGVRFQSDSRPTKRKLSLCSVINNTKSGNLNPLSFAVISMYFV</sequence>
<gene>
    <name evidence="1" type="ORF">N7G274_001598</name>
</gene>
<dbReference type="EMBL" id="JBEFKJ010000004">
    <property type="protein sequence ID" value="KAL2046151.1"/>
    <property type="molecule type" value="Genomic_DNA"/>
</dbReference>
<accession>A0ABR4AKX8</accession>
<comment type="caution">
    <text evidence="1">The sequence shown here is derived from an EMBL/GenBank/DDBJ whole genome shotgun (WGS) entry which is preliminary data.</text>
</comment>